<evidence type="ECO:0000259" key="2">
    <source>
        <dbReference type="Pfam" id="PF01965"/>
    </source>
</evidence>
<dbReference type="SUPFAM" id="SSF52317">
    <property type="entry name" value="Class I glutamine amidotransferase-like"/>
    <property type="match status" value="1"/>
</dbReference>
<dbReference type="Pfam" id="PF01965">
    <property type="entry name" value="DJ-1_PfpI"/>
    <property type="match status" value="1"/>
</dbReference>
<reference evidence="3 4" key="1">
    <citation type="submission" date="2016-10" db="EMBL/GenBank/DDBJ databases">
        <authorList>
            <person name="de Groot N.N."/>
        </authorList>
    </citation>
    <scope>NUCLEOTIDE SEQUENCE [LARGE SCALE GENOMIC DNA]</scope>
    <source>
        <strain evidence="3 4">MON 2.2</strain>
    </source>
</reference>
<dbReference type="AlphaFoldDB" id="A0A1G6V3B8"/>
<dbReference type="InterPro" id="IPR002818">
    <property type="entry name" value="DJ-1/PfpI"/>
</dbReference>
<sequence>MTASHKTVAFLVAGEGIESAELTDPWKAVTDAGHTAVLISPEPGTVQLFEHLDKAGTHPVDVTVGEARADDYDALVLPGGVANPDALRTDTAAVALVRELVESGKPVAAICHAPWTLIEADVLRGRTLTSWPSLRTDITNAGGEWVDQAVVVDGNLITSRNPGDLPQFDSALMEALHHGSAQNPGPVQA</sequence>
<accession>A0A1G6V3B8</accession>
<dbReference type="NCBIfam" id="TIGR01382">
    <property type="entry name" value="PfpI"/>
    <property type="match status" value="1"/>
</dbReference>
<dbReference type="Proteomes" id="UP000198546">
    <property type="component" value="Chromosome i"/>
</dbReference>
<protein>
    <submittedName>
        <fullName evidence="3">Protease I</fullName>
    </submittedName>
</protein>
<dbReference type="RefSeq" id="WP_090591254.1">
    <property type="nucleotide sequence ID" value="NZ_LT629688.1"/>
</dbReference>
<dbReference type="GO" id="GO:0006508">
    <property type="term" value="P:proteolysis"/>
    <property type="evidence" value="ECO:0007669"/>
    <property type="project" value="UniProtKB-KW"/>
</dbReference>
<feature type="domain" description="DJ-1/PfpI" evidence="2">
    <location>
        <begin position="6"/>
        <end position="174"/>
    </location>
</feature>
<dbReference type="EMBL" id="LT629688">
    <property type="protein sequence ID" value="SDD47984.1"/>
    <property type="molecule type" value="Genomic_DNA"/>
</dbReference>
<evidence type="ECO:0000256" key="1">
    <source>
        <dbReference type="ARBA" id="ARBA00008542"/>
    </source>
</evidence>
<dbReference type="OrthoDB" id="9792284at2"/>
<dbReference type="Gene3D" id="3.40.50.880">
    <property type="match status" value="1"/>
</dbReference>
<keyword evidence="4" id="KW-1185">Reference proteome</keyword>
<name>A0A1G6V3B8_9ACTN</name>
<keyword evidence="3" id="KW-0378">Hydrolase</keyword>
<dbReference type="InterPro" id="IPR029062">
    <property type="entry name" value="Class_I_gatase-like"/>
</dbReference>
<dbReference type="PANTHER" id="PTHR42733:SF12">
    <property type="entry name" value="PROTEINASE"/>
    <property type="match status" value="1"/>
</dbReference>
<dbReference type="PROSITE" id="PS51276">
    <property type="entry name" value="PEPTIDASE_C56_PFPI"/>
    <property type="match status" value="1"/>
</dbReference>
<dbReference type="InterPro" id="IPR006286">
    <property type="entry name" value="C56_PfpI-like"/>
</dbReference>
<gene>
    <name evidence="3" type="ORF">SAMN04489747_1031</name>
</gene>
<comment type="similarity">
    <text evidence="1">Belongs to the peptidase C56 family.</text>
</comment>
<dbReference type="CDD" id="cd03134">
    <property type="entry name" value="GATase1_PfpI_like"/>
    <property type="match status" value="1"/>
</dbReference>
<dbReference type="GO" id="GO:0008233">
    <property type="term" value="F:peptidase activity"/>
    <property type="evidence" value="ECO:0007669"/>
    <property type="project" value="UniProtKB-KW"/>
</dbReference>
<keyword evidence="3" id="KW-0645">Protease</keyword>
<evidence type="ECO:0000313" key="4">
    <source>
        <dbReference type="Proteomes" id="UP000198546"/>
    </source>
</evidence>
<evidence type="ECO:0000313" key="3">
    <source>
        <dbReference type="EMBL" id="SDD47984.1"/>
    </source>
</evidence>
<dbReference type="STRING" id="675864.SAMN04489747_1031"/>
<dbReference type="PANTHER" id="PTHR42733">
    <property type="entry name" value="DJ-1 PROTEIN"/>
    <property type="match status" value="1"/>
</dbReference>
<organism evidence="3 4">
    <name type="scientific">Auraticoccus monumenti</name>
    <dbReference type="NCBI Taxonomy" id="675864"/>
    <lineage>
        <taxon>Bacteria</taxon>
        <taxon>Bacillati</taxon>
        <taxon>Actinomycetota</taxon>
        <taxon>Actinomycetes</taxon>
        <taxon>Propionibacteriales</taxon>
        <taxon>Propionibacteriaceae</taxon>
        <taxon>Auraticoccus</taxon>
    </lineage>
</organism>
<proteinExistence type="inferred from homology"/>